<proteinExistence type="predicted"/>
<evidence type="ECO:0000256" key="1">
    <source>
        <dbReference type="SAM" id="MobiDB-lite"/>
    </source>
</evidence>
<keyword evidence="3" id="KW-1185">Reference proteome</keyword>
<dbReference type="EMBL" id="BKCP01004516">
    <property type="protein sequence ID" value="GER31695.1"/>
    <property type="molecule type" value="Genomic_DNA"/>
</dbReference>
<feature type="compositionally biased region" description="Polar residues" evidence="1">
    <location>
        <begin position="165"/>
        <end position="177"/>
    </location>
</feature>
<dbReference type="AlphaFoldDB" id="A0A5A7PFM0"/>
<name>A0A5A7PFM0_STRAF</name>
<dbReference type="Proteomes" id="UP000325081">
    <property type="component" value="Unassembled WGS sequence"/>
</dbReference>
<comment type="caution">
    <text evidence="2">The sequence shown here is derived from an EMBL/GenBank/DDBJ whole genome shotgun (WGS) entry which is preliminary data.</text>
</comment>
<accession>A0A5A7PFM0</accession>
<sequence>MATLTESYLDPDETGFGDYGMLEALKQCRGDSVGKVAAFRVGDGKILIGAEFFTVGPISDPHKAVGPTVADITDLIPADFIIPTSTSPSLHFRRSSKLSSKAHLSISRHGLTSSQLGPDLTRDPSGPDLIIGHGPDLIIGRGPDLAIDRGPDLTMTSPPRHDVNRTQIGSHGTTQAEFGSLRKD</sequence>
<reference evidence="3" key="1">
    <citation type="journal article" date="2019" name="Curr. Biol.">
        <title>Genome Sequence of Striga asiatica Provides Insight into the Evolution of Plant Parasitism.</title>
        <authorList>
            <person name="Yoshida S."/>
            <person name="Kim S."/>
            <person name="Wafula E.K."/>
            <person name="Tanskanen J."/>
            <person name="Kim Y.M."/>
            <person name="Honaas L."/>
            <person name="Yang Z."/>
            <person name="Spallek T."/>
            <person name="Conn C.E."/>
            <person name="Ichihashi Y."/>
            <person name="Cheong K."/>
            <person name="Cui S."/>
            <person name="Der J.P."/>
            <person name="Gundlach H."/>
            <person name="Jiao Y."/>
            <person name="Hori C."/>
            <person name="Ishida J.K."/>
            <person name="Kasahara H."/>
            <person name="Kiba T."/>
            <person name="Kim M.S."/>
            <person name="Koo N."/>
            <person name="Laohavisit A."/>
            <person name="Lee Y.H."/>
            <person name="Lumba S."/>
            <person name="McCourt P."/>
            <person name="Mortimer J.C."/>
            <person name="Mutuku J.M."/>
            <person name="Nomura T."/>
            <person name="Sasaki-Sekimoto Y."/>
            <person name="Seto Y."/>
            <person name="Wang Y."/>
            <person name="Wakatake T."/>
            <person name="Sakakibara H."/>
            <person name="Demura T."/>
            <person name="Yamaguchi S."/>
            <person name="Yoneyama K."/>
            <person name="Manabe R.I."/>
            <person name="Nelson D.C."/>
            <person name="Schulman A.H."/>
            <person name="Timko M.P."/>
            <person name="dePamphilis C.W."/>
            <person name="Choi D."/>
            <person name="Shirasu K."/>
        </authorList>
    </citation>
    <scope>NUCLEOTIDE SEQUENCE [LARGE SCALE GENOMIC DNA]</scope>
    <source>
        <strain evidence="3">cv. UVA1</strain>
    </source>
</reference>
<protein>
    <submittedName>
        <fullName evidence="2">Protein translocase subunit SecA</fullName>
    </submittedName>
</protein>
<gene>
    <name evidence="2" type="ORF">STAS_07725</name>
</gene>
<evidence type="ECO:0000313" key="2">
    <source>
        <dbReference type="EMBL" id="GER31695.1"/>
    </source>
</evidence>
<feature type="region of interest" description="Disordered" evidence="1">
    <location>
        <begin position="109"/>
        <end position="184"/>
    </location>
</feature>
<organism evidence="2 3">
    <name type="scientific">Striga asiatica</name>
    <name type="common">Asiatic witchweed</name>
    <name type="synonym">Buchnera asiatica</name>
    <dbReference type="NCBI Taxonomy" id="4170"/>
    <lineage>
        <taxon>Eukaryota</taxon>
        <taxon>Viridiplantae</taxon>
        <taxon>Streptophyta</taxon>
        <taxon>Embryophyta</taxon>
        <taxon>Tracheophyta</taxon>
        <taxon>Spermatophyta</taxon>
        <taxon>Magnoliopsida</taxon>
        <taxon>eudicotyledons</taxon>
        <taxon>Gunneridae</taxon>
        <taxon>Pentapetalae</taxon>
        <taxon>asterids</taxon>
        <taxon>lamiids</taxon>
        <taxon>Lamiales</taxon>
        <taxon>Orobanchaceae</taxon>
        <taxon>Buchnereae</taxon>
        <taxon>Striga</taxon>
    </lineage>
</organism>
<evidence type="ECO:0000313" key="3">
    <source>
        <dbReference type="Proteomes" id="UP000325081"/>
    </source>
</evidence>